<name>A0A5R8PDG7_9NOCA</name>
<dbReference type="OrthoDB" id="8858565at2"/>
<dbReference type="InterPro" id="IPR018691">
    <property type="entry name" value="DUF2188"/>
</dbReference>
<gene>
    <name evidence="1" type="ORF">FEK35_15030</name>
</gene>
<reference evidence="1 2" key="1">
    <citation type="submission" date="2019-05" db="EMBL/GenBank/DDBJ databases">
        <title>Genomes sequences of two Nocardia cyriacigeorgica environmental isolates, type strains Nocardia asteroides ATCC 19247 and Nocardia cyriacigeorgica DSM 44484.</title>
        <authorList>
            <person name="Vautrin F."/>
            <person name="Bergeron E."/>
            <person name="Dubost A."/>
            <person name="Abrouk D."/>
            <person name="Rodriguez Nava V."/>
            <person name="Pujic P."/>
        </authorList>
    </citation>
    <scope>NUCLEOTIDE SEQUENCE [LARGE SCALE GENOMIC DNA]</scope>
    <source>
        <strain evidence="1 2">EML 1456</strain>
    </source>
</reference>
<organism evidence="1 2">
    <name type="scientific">Nocardia cyriacigeorgica</name>
    <dbReference type="NCBI Taxonomy" id="135487"/>
    <lineage>
        <taxon>Bacteria</taxon>
        <taxon>Bacillati</taxon>
        <taxon>Actinomycetota</taxon>
        <taxon>Actinomycetes</taxon>
        <taxon>Mycobacteriales</taxon>
        <taxon>Nocardiaceae</taxon>
        <taxon>Nocardia</taxon>
    </lineage>
</organism>
<evidence type="ECO:0000313" key="2">
    <source>
        <dbReference type="Proteomes" id="UP000308349"/>
    </source>
</evidence>
<dbReference type="Proteomes" id="UP000308349">
    <property type="component" value="Unassembled WGS sequence"/>
</dbReference>
<comment type="caution">
    <text evidence="1">The sequence shown here is derived from an EMBL/GenBank/DDBJ whole genome shotgun (WGS) entry which is preliminary data.</text>
</comment>
<protein>
    <submittedName>
        <fullName evidence="1">DUF2188 domain-containing protein</fullName>
    </submittedName>
</protein>
<evidence type="ECO:0000313" key="1">
    <source>
        <dbReference type="EMBL" id="TLG09437.1"/>
    </source>
</evidence>
<dbReference type="EMBL" id="VBUU01000014">
    <property type="protein sequence ID" value="TLG09437.1"/>
    <property type="molecule type" value="Genomic_DNA"/>
</dbReference>
<dbReference type="AlphaFoldDB" id="A0A5R8PDG7"/>
<sequence>MARKRYWVVPVSSAWAVKLDQQVLSNHYLKSEAIDAGQKLAKANQPSQLIVKRQDGTIEFEWTYGNDPYPPQG</sequence>
<dbReference type="RefSeq" id="WP_138456716.1">
    <property type="nucleotide sequence ID" value="NZ_VBUU01000014.1"/>
</dbReference>
<accession>A0A5R8PDG7</accession>
<dbReference type="Pfam" id="PF09954">
    <property type="entry name" value="DUF2188"/>
    <property type="match status" value="1"/>
</dbReference>
<proteinExistence type="predicted"/>